<gene>
    <name evidence="3" type="ORF">CBER1_10769</name>
</gene>
<organism evidence="3 4">
    <name type="scientific">Cercospora berteroae</name>
    <dbReference type="NCBI Taxonomy" id="357750"/>
    <lineage>
        <taxon>Eukaryota</taxon>
        <taxon>Fungi</taxon>
        <taxon>Dikarya</taxon>
        <taxon>Ascomycota</taxon>
        <taxon>Pezizomycotina</taxon>
        <taxon>Dothideomycetes</taxon>
        <taxon>Dothideomycetidae</taxon>
        <taxon>Mycosphaerellales</taxon>
        <taxon>Mycosphaerellaceae</taxon>
        <taxon>Cercospora</taxon>
    </lineage>
</organism>
<dbReference type="EMBL" id="PNEN01000284">
    <property type="protein sequence ID" value="PPJ60367.1"/>
    <property type="molecule type" value="Genomic_DNA"/>
</dbReference>
<dbReference type="InterPro" id="IPR054722">
    <property type="entry name" value="PolX-like_BBD"/>
</dbReference>
<evidence type="ECO:0000259" key="2">
    <source>
        <dbReference type="Pfam" id="PF22936"/>
    </source>
</evidence>
<dbReference type="Pfam" id="PF22936">
    <property type="entry name" value="Pol_BBD"/>
    <property type="match status" value="1"/>
</dbReference>
<comment type="caution">
    <text evidence="3">The sequence shown here is derived from an EMBL/GenBank/DDBJ whole genome shotgun (WGS) entry which is preliminary data.</text>
</comment>
<dbReference type="AlphaFoldDB" id="A0A2S6CKV2"/>
<keyword evidence="4" id="KW-1185">Reference proteome</keyword>
<feature type="coiled-coil region" evidence="1">
    <location>
        <begin position="194"/>
        <end position="221"/>
    </location>
</feature>
<keyword evidence="1" id="KW-0175">Coiled coil</keyword>
<dbReference type="Proteomes" id="UP000237631">
    <property type="component" value="Unassembled WGS sequence"/>
</dbReference>
<evidence type="ECO:0000313" key="3">
    <source>
        <dbReference type="EMBL" id="PPJ60367.1"/>
    </source>
</evidence>
<name>A0A2S6CKV2_9PEZI</name>
<protein>
    <recommendedName>
        <fullName evidence="2">Retrovirus-related Pol polyprotein from transposon TNT 1-94-like beta-barrel domain-containing protein</fullName>
    </recommendedName>
</protein>
<evidence type="ECO:0000313" key="4">
    <source>
        <dbReference type="Proteomes" id="UP000237631"/>
    </source>
</evidence>
<accession>A0A2S6CKV2</accession>
<proteinExistence type="predicted"/>
<dbReference type="OrthoDB" id="3637892at2759"/>
<reference evidence="4" key="1">
    <citation type="journal article" date="2017" name="bioRxiv">
        <title>Conservation of a gene cluster reveals novel cercosporin biosynthetic mechanisms and extends production to the genus Colletotrichum.</title>
        <authorList>
            <person name="de Jonge R."/>
            <person name="Ebert M.K."/>
            <person name="Huitt-Roehl C.R."/>
            <person name="Pal P."/>
            <person name="Suttle J.C."/>
            <person name="Spanner R.E."/>
            <person name="Neubauer J.D."/>
            <person name="Jurick W.M.II."/>
            <person name="Stott K.A."/>
            <person name="Secor G.A."/>
            <person name="Thomma B.P.H.J."/>
            <person name="Van de Peer Y."/>
            <person name="Townsend C.A."/>
            <person name="Bolton M.D."/>
        </authorList>
    </citation>
    <scope>NUCLEOTIDE SEQUENCE [LARGE SCALE GENOMIC DNA]</scope>
    <source>
        <strain evidence="4">CBS538.71</strain>
    </source>
</reference>
<evidence type="ECO:0000256" key="1">
    <source>
        <dbReference type="SAM" id="Coils"/>
    </source>
</evidence>
<feature type="domain" description="Retrovirus-related Pol polyprotein from transposon TNT 1-94-like beta-barrel" evidence="2">
    <location>
        <begin position="23"/>
        <end position="105"/>
    </location>
</feature>
<sequence length="229" mass="26006">MHVYTRVGHRITNWNGFKHDRILIDSGAAGHVTWDRSMLINYKTYRVPEACSGATGVSYVLGVGDAMIPFVQEDGTVQEILVHGVCYEPQMPTTLLSTELLRQQGILFSSETQSLYRRRHDGGQEVLAVTETLHEVPWLKAPDVKEVQGDTNGSEKSGLWSYLWQRVVMGDGRQFDSTLAHYDRENRESWYDESDELVDKVDEQKRKIAALEERLESVSSKCDKDGLVN</sequence>